<sequence>MSVKKDEKIELANPQSQSDQDITNRIFKNFLKWRDNRNLAFDYFRGRTWLQYIDDSNKRFNNYKIKPAWKKPFQANISDTTTHAKLMAVIAQQVVNMYQALFTPRFARDFVSQMMSQVLQDIYDYTESGSGAGTRNGEIDTLFTVLKACREGTVIGFEGYKKTKNFEGIDARFVSLDGYYPSDMTKFHIAEDPRKIWRVIMNIDQFKEAYKGWYQVDKVKSRANINTEEISFFNISGDVQDDQVEILNSFDKIDDEFFVTANGINLVNPESQGWKLSTRRKDREDGFWKCVFEAYDVYRRAFTPRPNERRTRRN</sequence>
<dbReference type="EMBL" id="MT144439">
    <property type="protein sequence ID" value="QJA53656.1"/>
    <property type="molecule type" value="Genomic_DNA"/>
</dbReference>
<protein>
    <submittedName>
        <fullName evidence="1">Uncharacterized protein</fullName>
    </submittedName>
</protein>
<reference evidence="1" key="1">
    <citation type="submission" date="2020-03" db="EMBL/GenBank/DDBJ databases">
        <title>The deep terrestrial virosphere.</title>
        <authorList>
            <person name="Holmfeldt K."/>
            <person name="Nilsson E."/>
            <person name="Simone D."/>
            <person name="Lopez-Fernandez M."/>
            <person name="Wu X."/>
            <person name="de Brujin I."/>
            <person name="Lundin D."/>
            <person name="Andersson A."/>
            <person name="Bertilsson S."/>
            <person name="Dopson M."/>
        </authorList>
    </citation>
    <scope>NUCLEOTIDE SEQUENCE</scope>
    <source>
        <strain evidence="1">TM448A03774</strain>
    </source>
</reference>
<dbReference type="AlphaFoldDB" id="A0A6H2A0E1"/>
<accession>A0A6H2A0E1</accession>
<evidence type="ECO:0000313" key="1">
    <source>
        <dbReference type="EMBL" id="QJA53656.1"/>
    </source>
</evidence>
<name>A0A6H2A0E1_9ZZZZ</name>
<gene>
    <name evidence="1" type="ORF">TM448A03774_0004</name>
</gene>
<proteinExistence type="predicted"/>
<organism evidence="1">
    <name type="scientific">viral metagenome</name>
    <dbReference type="NCBI Taxonomy" id="1070528"/>
    <lineage>
        <taxon>unclassified sequences</taxon>
        <taxon>metagenomes</taxon>
        <taxon>organismal metagenomes</taxon>
    </lineage>
</organism>